<evidence type="ECO:0000256" key="1">
    <source>
        <dbReference type="SAM" id="MobiDB-lite"/>
    </source>
</evidence>
<sequence length="215" mass="23035">MKLSTNAVVAALLLSREAYASHEETSTRTSTTRRMRSVNIYSSTPRRNELDKDIVDPYIGLPDESEQRGLAKHNKPKPSVESVPNPITLEMSMPTAASVSMSANQSMSYPLQHDSTLHVFIPEQRGLKKGSKPKPSKGSVPTLEMSMPTGASMPDVQSFSYSLQDATSTDESAGLPHHRRAAEEGTYNSAMMTGHSSVVAAAAIASAFAGVVALV</sequence>
<name>A0AAD8XSI8_9STRA</name>
<comment type="caution">
    <text evidence="3">The sequence shown here is derived from an EMBL/GenBank/DDBJ whole genome shotgun (WGS) entry which is preliminary data.</text>
</comment>
<evidence type="ECO:0000313" key="3">
    <source>
        <dbReference type="EMBL" id="KAK1732680.1"/>
    </source>
</evidence>
<keyword evidence="2" id="KW-0732">Signal</keyword>
<protein>
    <submittedName>
        <fullName evidence="3">Uncharacterized protein</fullName>
    </submittedName>
</protein>
<feature type="signal peptide" evidence="2">
    <location>
        <begin position="1"/>
        <end position="20"/>
    </location>
</feature>
<reference evidence="3" key="1">
    <citation type="submission" date="2023-06" db="EMBL/GenBank/DDBJ databases">
        <title>Survivors Of The Sea: Transcriptome response of Skeletonema marinoi to long-term dormancy.</title>
        <authorList>
            <person name="Pinder M.I.M."/>
            <person name="Kourtchenko O."/>
            <person name="Robertson E.K."/>
            <person name="Larsson T."/>
            <person name="Maumus F."/>
            <person name="Osuna-Cruz C.M."/>
            <person name="Vancaester E."/>
            <person name="Stenow R."/>
            <person name="Vandepoele K."/>
            <person name="Ploug H."/>
            <person name="Bruchert V."/>
            <person name="Godhe A."/>
            <person name="Topel M."/>
        </authorList>
    </citation>
    <scope>NUCLEOTIDE SEQUENCE</scope>
    <source>
        <strain evidence="3">R05AC</strain>
    </source>
</reference>
<gene>
    <name evidence="3" type="ORF">QTG54_016657</name>
</gene>
<dbReference type="Proteomes" id="UP001224775">
    <property type="component" value="Unassembled WGS sequence"/>
</dbReference>
<dbReference type="EMBL" id="JATAAI010000061">
    <property type="protein sequence ID" value="KAK1732680.1"/>
    <property type="molecule type" value="Genomic_DNA"/>
</dbReference>
<accession>A0AAD8XSI8</accession>
<evidence type="ECO:0000256" key="2">
    <source>
        <dbReference type="SAM" id="SignalP"/>
    </source>
</evidence>
<keyword evidence="4" id="KW-1185">Reference proteome</keyword>
<organism evidence="3 4">
    <name type="scientific">Skeletonema marinoi</name>
    <dbReference type="NCBI Taxonomy" id="267567"/>
    <lineage>
        <taxon>Eukaryota</taxon>
        <taxon>Sar</taxon>
        <taxon>Stramenopiles</taxon>
        <taxon>Ochrophyta</taxon>
        <taxon>Bacillariophyta</taxon>
        <taxon>Coscinodiscophyceae</taxon>
        <taxon>Thalassiosirophycidae</taxon>
        <taxon>Thalassiosirales</taxon>
        <taxon>Skeletonemataceae</taxon>
        <taxon>Skeletonema</taxon>
        <taxon>Skeletonema marinoi-dohrnii complex</taxon>
    </lineage>
</organism>
<dbReference type="AlphaFoldDB" id="A0AAD8XSI8"/>
<feature type="chain" id="PRO_5041907314" evidence="2">
    <location>
        <begin position="21"/>
        <end position="215"/>
    </location>
</feature>
<evidence type="ECO:0000313" key="4">
    <source>
        <dbReference type="Proteomes" id="UP001224775"/>
    </source>
</evidence>
<proteinExistence type="predicted"/>
<feature type="region of interest" description="Disordered" evidence="1">
    <location>
        <begin position="125"/>
        <end position="156"/>
    </location>
</feature>